<keyword evidence="3" id="KW-1185">Reference proteome</keyword>
<feature type="transmembrane region" description="Helical" evidence="1">
    <location>
        <begin position="96"/>
        <end position="115"/>
    </location>
</feature>
<sequence>MDRPIDVGDLVGAGFGALFVVLNAGLLGPIGHVVTAVAAVACAATTVLAYVRRRRAGGDAGMFPLTRSYQVVVAIEVVALFGGTALLGRLAPQLSVPWVVLVVGVHFLALARWWLVGARPFLVLGAVLTVIAVVGAVIGVVGGPASAPLTAFVAGVGAGVVMLGGTTPRAVRSLRRT</sequence>
<feature type="transmembrane region" description="Helical" evidence="1">
    <location>
        <begin position="122"/>
        <end position="141"/>
    </location>
</feature>
<protein>
    <submittedName>
        <fullName evidence="2">Uncharacterized protein</fullName>
    </submittedName>
</protein>
<accession>A0ABU8MZZ8</accession>
<gene>
    <name evidence="2" type="ORF">WCD41_04435</name>
</gene>
<feature type="transmembrane region" description="Helical" evidence="1">
    <location>
        <begin position="7"/>
        <end position="27"/>
    </location>
</feature>
<dbReference type="RefSeq" id="WP_337712152.1">
    <property type="nucleotide sequence ID" value="NZ_JBBEGL010000001.1"/>
</dbReference>
<keyword evidence="1" id="KW-0812">Transmembrane</keyword>
<reference evidence="2 3" key="1">
    <citation type="submission" date="2024-03" db="EMBL/GenBank/DDBJ databases">
        <title>Actinomycetospora sp. OC33-EN06, a novel actinomycete isolated from wild orchid (Aerides multiflora).</title>
        <authorList>
            <person name="Suriyachadkun C."/>
        </authorList>
    </citation>
    <scope>NUCLEOTIDE SEQUENCE [LARGE SCALE GENOMIC DNA]</scope>
    <source>
        <strain evidence="2 3">OC33-EN06</strain>
    </source>
</reference>
<comment type="caution">
    <text evidence="2">The sequence shown here is derived from an EMBL/GenBank/DDBJ whole genome shotgun (WGS) entry which is preliminary data.</text>
</comment>
<feature type="transmembrane region" description="Helical" evidence="1">
    <location>
        <begin position="33"/>
        <end position="51"/>
    </location>
</feature>
<name>A0ABU8MZZ8_9PSEU</name>
<proteinExistence type="predicted"/>
<dbReference type="EMBL" id="JBBEGL010000001">
    <property type="protein sequence ID" value="MEJ2885687.1"/>
    <property type="molecule type" value="Genomic_DNA"/>
</dbReference>
<evidence type="ECO:0000313" key="3">
    <source>
        <dbReference type="Proteomes" id="UP001370100"/>
    </source>
</evidence>
<feature type="transmembrane region" description="Helical" evidence="1">
    <location>
        <begin position="71"/>
        <end position="90"/>
    </location>
</feature>
<keyword evidence="1" id="KW-1133">Transmembrane helix</keyword>
<evidence type="ECO:0000256" key="1">
    <source>
        <dbReference type="SAM" id="Phobius"/>
    </source>
</evidence>
<dbReference type="Proteomes" id="UP001370100">
    <property type="component" value="Unassembled WGS sequence"/>
</dbReference>
<evidence type="ECO:0000313" key="2">
    <source>
        <dbReference type="EMBL" id="MEJ2885687.1"/>
    </source>
</evidence>
<feature type="transmembrane region" description="Helical" evidence="1">
    <location>
        <begin position="147"/>
        <end position="166"/>
    </location>
</feature>
<organism evidence="2 3">
    <name type="scientific">Actinomycetospora aeridis</name>
    <dbReference type="NCBI Taxonomy" id="3129231"/>
    <lineage>
        <taxon>Bacteria</taxon>
        <taxon>Bacillati</taxon>
        <taxon>Actinomycetota</taxon>
        <taxon>Actinomycetes</taxon>
        <taxon>Pseudonocardiales</taxon>
        <taxon>Pseudonocardiaceae</taxon>
        <taxon>Actinomycetospora</taxon>
    </lineage>
</organism>
<keyword evidence="1" id="KW-0472">Membrane</keyword>